<dbReference type="CDD" id="cd09272">
    <property type="entry name" value="RNase_HI_RT_Ty1"/>
    <property type="match status" value="1"/>
</dbReference>
<reference evidence="2 3" key="1">
    <citation type="journal article" date="2022" name="Nat. Genet.">
        <title>Improved pea reference genome and pan-genome highlight genomic features and evolutionary characteristics.</title>
        <authorList>
            <person name="Yang T."/>
            <person name="Liu R."/>
            <person name="Luo Y."/>
            <person name="Hu S."/>
            <person name="Wang D."/>
            <person name="Wang C."/>
            <person name="Pandey M.K."/>
            <person name="Ge S."/>
            <person name="Xu Q."/>
            <person name="Li N."/>
            <person name="Li G."/>
            <person name="Huang Y."/>
            <person name="Saxena R.K."/>
            <person name="Ji Y."/>
            <person name="Li M."/>
            <person name="Yan X."/>
            <person name="He Y."/>
            <person name="Liu Y."/>
            <person name="Wang X."/>
            <person name="Xiang C."/>
            <person name="Varshney R.K."/>
            <person name="Ding H."/>
            <person name="Gao S."/>
            <person name="Zong X."/>
        </authorList>
    </citation>
    <scope>NUCLEOTIDE SEQUENCE [LARGE SCALE GENOMIC DNA]</scope>
    <source>
        <strain evidence="2 3">cv. Zhongwan 6</strain>
    </source>
</reference>
<dbReference type="EMBL" id="JAMSHJ010000002">
    <property type="protein sequence ID" value="KAI5440084.1"/>
    <property type="molecule type" value="Genomic_DNA"/>
</dbReference>
<proteinExistence type="predicted"/>
<name>A0A9D4YJ77_PEA</name>
<evidence type="ECO:0000313" key="3">
    <source>
        <dbReference type="Proteomes" id="UP001058974"/>
    </source>
</evidence>
<gene>
    <name evidence="2" type="ORF">KIW84_025443</name>
</gene>
<evidence type="ECO:0000313" key="2">
    <source>
        <dbReference type="EMBL" id="KAI5440084.1"/>
    </source>
</evidence>
<dbReference type="Gramene" id="Psat02G0544300-T1">
    <property type="protein sequence ID" value="KAI5440084.1"/>
    <property type="gene ID" value="KIW84_025443"/>
</dbReference>
<feature type="region of interest" description="Disordered" evidence="1">
    <location>
        <begin position="1"/>
        <end position="64"/>
    </location>
</feature>
<dbReference type="Proteomes" id="UP001058974">
    <property type="component" value="Chromosome 2"/>
</dbReference>
<feature type="compositionally biased region" description="Low complexity" evidence="1">
    <location>
        <begin position="16"/>
        <end position="27"/>
    </location>
</feature>
<accession>A0A9D4YJ77</accession>
<feature type="compositionally biased region" description="Polar residues" evidence="1">
    <location>
        <begin position="39"/>
        <end position="54"/>
    </location>
</feature>
<comment type="caution">
    <text evidence="2">The sequence shown here is derived from an EMBL/GenBank/DDBJ whole genome shotgun (WGS) entry which is preliminary data.</text>
</comment>
<keyword evidence="3" id="KW-1185">Reference proteome</keyword>
<sequence>MENPANDTATHEEQASNTSSTSYTNINKQDSSDGIIDTGENTITPGGENNNDATDTVERSRQTEVETRTCTEIAWIRSLLNELKLSLPRKSILWCDNLSVKTLASNRVMHAISKHVESDVHYIRDHVSQNEITMAYVPSADQITDCLTKPLTQTRFNIKRQIWSDSCTISEGVLEKGSSHNPLIHARPLLPMVLSLIL</sequence>
<dbReference type="AlphaFoldDB" id="A0A9D4YJ77"/>
<organism evidence="2 3">
    <name type="scientific">Pisum sativum</name>
    <name type="common">Garden pea</name>
    <name type="synonym">Lathyrus oleraceus</name>
    <dbReference type="NCBI Taxonomy" id="3888"/>
    <lineage>
        <taxon>Eukaryota</taxon>
        <taxon>Viridiplantae</taxon>
        <taxon>Streptophyta</taxon>
        <taxon>Embryophyta</taxon>
        <taxon>Tracheophyta</taxon>
        <taxon>Spermatophyta</taxon>
        <taxon>Magnoliopsida</taxon>
        <taxon>eudicotyledons</taxon>
        <taxon>Gunneridae</taxon>
        <taxon>Pentapetalae</taxon>
        <taxon>rosids</taxon>
        <taxon>fabids</taxon>
        <taxon>Fabales</taxon>
        <taxon>Fabaceae</taxon>
        <taxon>Papilionoideae</taxon>
        <taxon>50 kb inversion clade</taxon>
        <taxon>NPAAA clade</taxon>
        <taxon>Hologalegina</taxon>
        <taxon>IRL clade</taxon>
        <taxon>Fabeae</taxon>
        <taxon>Lathyrus</taxon>
    </lineage>
</organism>
<evidence type="ECO:0000256" key="1">
    <source>
        <dbReference type="SAM" id="MobiDB-lite"/>
    </source>
</evidence>
<protein>
    <submittedName>
        <fullName evidence="2">Uncharacterized protein</fullName>
    </submittedName>
</protein>